<sequence length="305" mass="35388">MKAQLPILENENFVASAGGTHYRVFLSKKYAIRFRDNNPKLLLREADFLKQLDHQLIPKILWTGKVGRSTVMVENRLLGKNLNLIWKSLPMANQRHIIKQVIQFLQYLKTQTKNYVYSVNTGKKYDGFLACLTDTINQKITKIKQFKQTGKIIEDLLAIINIPGGKRLFSKKEKIILVHGDLITHNLLTDGKNLTGVLDWELALFGDPDYDLFRLFYYQECAKAYQKQGIDETFEADYMDKLVTAILGSDLIENNKLFWKKYQFVHAIFHLNALDWAANSNNPEENFNELITQWNKKSRVKQKAA</sequence>
<evidence type="ECO:0000313" key="2">
    <source>
        <dbReference type="EMBL" id="OGY45175.1"/>
    </source>
</evidence>
<dbReference type="Proteomes" id="UP000178240">
    <property type="component" value="Unassembled WGS sequence"/>
</dbReference>
<dbReference type="STRING" id="1797535.A2744_02785"/>
<dbReference type="SUPFAM" id="SSF56112">
    <property type="entry name" value="Protein kinase-like (PK-like)"/>
    <property type="match status" value="1"/>
</dbReference>
<dbReference type="Gene3D" id="3.90.1200.10">
    <property type="match status" value="1"/>
</dbReference>
<name>A0A1G1XYL5_9BACT</name>
<proteinExistence type="predicted"/>
<dbReference type="PANTHER" id="PTHR21310">
    <property type="entry name" value="AMINOGLYCOSIDE PHOSPHOTRANSFERASE-RELATED-RELATED"/>
    <property type="match status" value="1"/>
</dbReference>
<accession>A0A1G1XYL5</accession>
<comment type="caution">
    <text evidence="2">The sequence shown here is derived from an EMBL/GenBank/DDBJ whole genome shotgun (WGS) entry which is preliminary data.</text>
</comment>
<dbReference type="EMBL" id="MHIE01000026">
    <property type="protein sequence ID" value="OGY45175.1"/>
    <property type="molecule type" value="Genomic_DNA"/>
</dbReference>
<evidence type="ECO:0000259" key="1">
    <source>
        <dbReference type="Pfam" id="PF01636"/>
    </source>
</evidence>
<dbReference type="Pfam" id="PF01636">
    <property type="entry name" value="APH"/>
    <property type="match status" value="1"/>
</dbReference>
<dbReference type="AlphaFoldDB" id="A0A1G1XYL5"/>
<gene>
    <name evidence="2" type="ORF">A2744_02785</name>
</gene>
<dbReference type="InterPro" id="IPR002575">
    <property type="entry name" value="Aminoglycoside_PTrfase"/>
</dbReference>
<dbReference type="InterPro" id="IPR051678">
    <property type="entry name" value="AGP_Transferase"/>
</dbReference>
<organism evidence="2 3">
    <name type="scientific">Candidatus Buchananbacteria bacterium RIFCSPHIGHO2_01_FULL_44_11</name>
    <dbReference type="NCBI Taxonomy" id="1797535"/>
    <lineage>
        <taxon>Bacteria</taxon>
        <taxon>Candidatus Buchananiibacteriota</taxon>
    </lineage>
</organism>
<protein>
    <recommendedName>
        <fullName evidence="1">Aminoglycoside phosphotransferase domain-containing protein</fullName>
    </recommendedName>
</protein>
<evidence type="ECO:0000313" key="3">
    <source>
        <dbReference type="Proteomes" id="UP000178240"/>
    </source>
</evidence>
<dbReference type="InterPro" id="IPR011009">
    <property type="entry name" value="Kinase-like_dom_sf"/>
</dbReference>
<reference evidence="2 3" key="1">
    <citation type="journal article" date="2016" name="Nat. Commun.">
        <title>Thousands of microbial genomes shed light on interconnected biogeochemical processes in an aquifer system.</title>
        <authorList>
            <person name="Anantharaman K."/>
            <person name="Brown C.T."/>
            <person name="Hug L.A."/>
            <person name="Sharon I."/>
            <person name="Castelle C.J."/>
            <person name="Probst A.J."/>
            <person name="Thomas B.C."/>
            <person name="Singh A."/>
            <person name="Wilkins M.J."/>
            <person name="Karaoz U."/>
            <person name="Brodie E.L."/>
            <person name="Williams K.H."/>
            <person name="Hubbard S.S."/>
            <person name="Banfield J.F."/>
        </authorList>
    </citation>
    <scope>NUCLEOTIDE SEQUENCE [LARGE SCALE GENOMIC DNA]</scope>
</reference>
<feature type="domain" description="Aminoglycoside phosphotransferase" evidence="1">
    <location>
        <begin position="30"/>
        <end position="218"/>
    </location>
</feature>